<evidence type="ECO:0000313" key="1">
    <source>
        <dbReference type="EMBL" id="GFR00693.1"/>
    </source>
</evidence>
<gene>
    <name evidence="1" type="ORF">TNCT_197051</name>
</gene>
<accession>A0A8X6GBZ9</accession>
<dbReference type="AlphaFoldDB" id="A0A8X6GBZ9"/>
<protein>
    <submittedName>
        <fullName evidence="1">Uncharacterized protein</fullName>
    </submittedName>
</protein>
<proteinExistence type="predicted"/>
<keyword evidence="2" id="KW-1185">Reference proteome</keyword>
<comment type="caution">
    <text evidence="1">The sequence shown here is derived from an EMBL/GenBank/DDBJ whole genome shotgun (WGS) entry which is preliminary data.</text>
</comment>
<sequence>MVTSPVILAVVWSRNSRELQTASRMFGPTRVGPHHGRRLPGRLLRANLQSKLVMTSFLQPIGVRSCGHSTVTSKQKQQLHYERSPRKERLWTVWHSPQRVTISFQRGHSRALPTGALFTRRDSISSPSTPISSGRISRTNCAAVVANGKKPCHM</sequence>
<reference evidence="1" key="1">
    <citation type="submission" date="2020-07" db="EMBL/GenBank/DDBJ databases">
        <title>Multicomponent nature underlies the extraordinary mechanical properties of spider dragline silk.</title>
        <authorList>
            <person name="Kono N."/>
            <person name="Nakamura H."/>
            <person name="Mori M."/>
            <person name="Yoshida Y."/>
            <person name="Ohtoshi R."/>
            <person name="Malay A.D."/>
            <person name="Moran D.A.P."/>
            <person name="Tomita M."/>
            <person name="Numata K."/>
            <person name="Arakawa K."/>
        </authorList>
    </citation>
    <scope>NUCLEOTIDE SEQUENCE</scope>
</reference>
<organism evidence="1 2">
    <name type="scientific">Trichonephila clavata</name>
    <name type="common">Joro spider</name>
    <name type="synonym">Nephila clavata</name>
    <dbReference type="NCBI Taxonomy" id="2740835"/>
    <lineage>
        <taxon>Eukaryota</taxon>
        <taxon>Metazoa</taxon>
        <taxon>Ecdysozoa</taxon>
        <taxon>Arthropoda</taxon>
        <taxon>Chelicerata</taxon>
        <taxon>Arachnida</taxon>
        <taxon>Araneae</taxon>
        <taxon>Araneomorphae</taxon>
        <taxon>Entelegynae</taxon>
        <taxon>Araneoidea</taxon>
        <taxon>Nephilidae</taxon>
        <taxon>Trichonephila</taxon>
    </lineage>
</organism>
<name>A0A8X6GBZ9_TRICU</name>
<dbReference type="Proteomes" id="UP000887116">
    <property type="component" value="Unassembled WGS sequence"/>
</dbReference>
<evidence type="ECO:0000313" key="2">
    <source>
        <dbReference type="Proteomes" id="UP000887116"/>
    </source>
</evidence>
<dbReference type="EMBL" id="BMAO01035028">
    <property type="protein sequence ID" value="GFR00693.1"/>
    <property type="molecule type" value="Genomic_DNA"/>
</dbReference>